<dbReference type="InterPro" id="IPR036196">
    <property type="entry name" value="Ptyr_pPase_sf"/>
</dbReference>
<dbReference type="KEGG" id="lgn:ABM34_02270"/>
<dbReference type="OrthoDB" id="9784339at2"/>
<dbReference type="RefSeq" id="WP_048702927.1">
    <property type="nucleotide sequence ID" value="NZ_CP012034.1"/>
</dbReference>
<dbReference type="CDD" id="cd16343">
    <property type="entry name" value="LMWPTP"/>
    <property type="match status" value="1"/>
</dbReference>
<evidence type="ECO:0000313" key="9">
    <source>
        <dbReference type="Proteomes" id="UP000036106"/>
    </source>
</evidence>
<feature type="active site" description="Proton donor" evidence="6">
    <location>
        <position position="123"/>
    </location>
</feature>
<dbReference type="SMART" id="SM00226">
    <property type="entry name" value="LMWPc"/>
    <property type="match status" value="1"/>
</dbReference>
<keyword evidence="9" id="KW-1185">Reference proteome</keyword>
<dbReference type="EC" id="3.1.3.48" evidence="2"/>
<dbReference type="Pfam" id="PF01451">
    <property type="entry name" value="LMWPc"/>
    <property type="match status" value="1"/>
</dbReference>
<dbReference type="SUPFAM" id="SSF52788">
    <property type="entry name" value="Phosphotyrosine protein phosphatases I"/>
    <property type="match status" value="1"/>
</dbReference>
<dbReference type="AlphaFoldDB" id="A0A0H4QIK1"/>
<evidence type="ECO:0000313" key="8">
    <source>
        <dbReference type="EMBL" id="AKP66493.1"/>
    </source>
</evidence>
<reference evidence="9" key="1">
    <citation type="submission" date="2015-07" db="EMBL/GenBank/DDBJ databases">
        <title>Lactobacillus ginsenosidimutans/EMML 3141/ whole genome sequencing.</title>
        <authorList>
            <person name="Kim M.K."/>
            <person name="Im W.-T."/>
            <person name="Srinivasan S."/>
            <person name="Lee J.-J."/>
        </authorList>
    </citation>
    <scope>NUCLEOTIDE SEQUENCE [LARGE SCALE GENOMIC DNA]</scope>
    <source>
        <strain evidence="9">EMML 3041</strain>
    </source>
</reference>
<dbReference type="PRINTS" id="PR00719">
    <property type="entry name" value="LMWPTPASE"/>
</dbReference>
<evidence type="ECO:0000256" key="1">
    <source>
        <dbReference type="ARBA" id="ARBA00011063"/>
    </source>
</evidence>
<dbReference type="STRING" id="1007676.ABM34_02270"/>
<keyword evidence="3" id="KW-0378">Hydrolase</keyword>
<feature type="domain" description="Phosphotyrosine protein phosphatase I" evidence="7">
    <location>
        <begin position="2"/>
        <end position="147"/>
    </location>
</feature>
<gene>
    <name evidence="8" type="ORF">ABM34_02270</name>
</gene>
<sequence>MKKVIFVCLGNICRSPMAEMMFIDMVNKSGLNEQLDISSMATANYEIGNAPHPGAVAELRKQHIPIISHVAQQISSEDFETADAIIGMDDQNIVDLKKIAPSGTENKIHQAYDVMGIHKEIQDPWFDHKFDRTYTELSEVLPQWMKKLTE</sequence>
<dbReference type="PATRIC" id="fig|1007676.4.peg.471"/>
<dbReference type="InterPro" id="IPR017867">
    <property type="entry name" value="Tyr_phospatase_low_mol_wt"/>
</dbReference>
<dbReference type="InterPro" id="IPR023485">
    <property type="entry name" value="Ptyr_pPase"/>
</dbReference>
<evidence type="ECO:0000256" key="2">
    <source>
        <dbReference type="ARBA" id="ARBA00013064"/>
    </source>
</evidence>
<proteinExistence type="inferred from homology"/>
<dbReference type="InterPro" id="IPR050438">
    <property type="entry name" value="LMW_PTPase"/>
</dbReference>
<dbReference type="Proteomes" id="UP000036106">
    <property type="component" value="Chromosome"/>
</dbReference>
<evidence type="ECO:0000256" key="6">
    <source>
        <dbReference type="PIRSR" id="PIRSR617867-1"/>
    </source>
</evidence>
<dbReference type="Gene3D" id="3.40.50.2300">
    <property type="match status" value="1"/>
</dbReference>
<dbReference type="EMBL" id="CP012034">
    <property type="protein sequence ID" value="AKP66493.1"/>
    <property type="molecule type" value="Genomic_DNA"/>
</dbReference>
<evidence type="ECO:0000256" key="3">
    <source>
        <dbReference type="ARBA" id="ARBA00022801"/>
    </source>
</evidence>
<protein>
    <recommendedName>
        <fullName evidence="2">protein-tyrosine-phosphatase</fullName>
        <ecNumber evidence="2">3.1.3.48</ecNumber>
    </recommendedName>
</protein>
<accession>A0A0H4QIK1</accession>
<dbReference type="GO" id="GO:0004725">
    <property type="term" value="F:protein tyrosine phosphatase activity"/>
    <property type="evidence" value="ECO:0007669"/>
    <property type="project" value="UniProtKB-EC"/>
</dbReference>
<dbReference type="PANTHER" id="PTHR11717">
    <property type="entry name" value="LOW MOLECULAR WEIGHT PROTEIN TYROSINE PHOSPHATASE"/>
    <property type="match status" value="1"/>
</dbReference>
<organism evidence="8 9">
    <name type="scientific">Companilactobacillus ginsenosidimutans</name>
    <dbReference type="NCBI Taxonomy" id="1007676"/>
    <lineage>
        <taxon>Bacteria</taxon>
        <taxon>Bacillati</taxon>
        <taxon>Bacillota</taxon>
        <taxon>Bacilli</taxon>
        <taxon>Lactobacillales</taxon>
        <taxon>Lactobacillaceae</taxon>
        <taxon>Companilactobacillus</taxon>
    </lineage>
</organism>
<evidence type="ECO:0000256" key="4">
    <source>
        <dbReference type="ARBA" id="ARBA00022912"/>
    </source>
</evidence>
<evidence type="ECO:0000259" key="7">
    <source>
        <dbReference type="SMART" id="SM00226"/>
    </source>
</evidence>
<dbReference type="PANTHER" id="PTHR11717:SF7">
    <property type="entry name" value="LOW MOLECULAR WEIGHT PHOSPHOTYROSINE PROTEIN PHOSPHATASE"/>
    <property type="match status" value="1"/>
</dbReference>
<name>A0A0H4QIK1_9LACO</name>
<feature type="active site" evidence="6">
    <location>
        <position position="14"/>
    </location>
</feature>
<comment type="catalytic activity">
    <reaction evidence="5">
        <text>O-phospho-L-tyrosyl-[protein] + H2O = L-tyrosyl-[protein] + phosphate</text>
        <dbReference type="Rhea" id="RHEA:10684"/>
        <dbReference type="Rhea" id="RHEA-COMP:10136"/>
        <dbReference type="Rhea" id="RHEA-COMP:20101"/>
        <dbReference type="ChEBI" id="CHEBI:15377"/>
        <dbReference type="ChEBI" id="CHEBI:43474"/>
        <dbReference type="ChEBI" id="CHEBI:46858"/>
        <dbReference type="ChEBI" id="CHEBI:61978"/>
        <dbReference type="EC" id="3.1.3.48"/>
    </reaction>
</comment>
<feature type="active site" description="Nucleophile" evidence="6">
    <location>
        <position position="8"/>
    </location>
</feature>
<keyword evidence="4" id="KW-0904">Protein phosphatase</keyword>
<comment type="similarity">
    <text evidence="1">Belongs to the low molecular weight phosphotyrosine protein phosphatase family.</text>
</comment>
<evidence type="ECO:0000256" key="5">
    <source>
        <dbReference type="ARBA" id="ARBA00051722"/>
    </source>
</evidence>